<evidence type="ECO:0000256" key="18">
    <source>
        <dbReference type="ARBA" id="ARBA00023316"/>
    </source>
</evidence>
<dbReference type="Pfam" id="PF01522">
    <property type="entry name" value="Polysacc_deac_1"/>
    <property type="match status" value="1"/>
</dbReference>
<name>A0A1M2VGK4_TRAPU</name>
<dbReference type="InterPro" id="IPR050248">
    <property type="entry name" value="Polysacc_deacetylase_ArnD"/>
</dbReference>
<keyword evidence="12" id="KW-0146">Chitin degradation</keyword>
<dbReference type="InterPro" id="IPR011330">
    <property type="entry name" value="Glyco_hydro/deAcase_b/a-brl"/>
</dbReference>
<dbReference type="GO" id="GO:0098552">
    <property type="term" value="C:side of membrane"/>
    <property type="evidence" value="ECO:0007669"/>
    <property type="project" value="UniProtKB-KW"/>
</dbReference>
<proteinExistence type="inferred from homology"/>
<evidence type="ECO:0000256" key="11">
    <source>
        <dbReference type="ARBA" id="ARBA00022801"/>
    </source>
</evidence>
<feature type="chain" id="PRO_5009890610" description="chitin deacetylase" evidence="23">
    <location>
        <begin position="25"/>
        <end position="492"/>
    </location>
</feature>
<evidence type="ECO:0000256" key="2">
    <source>
        <dbReference type="ARBA" id="ARBA00004191"/>
    </source>
</evidence>
<evidence type="ECO:0000256" key="17">
    <source>
        <dbReference type="ARBA" id="ARBA00023288"/>
    </source>
</evidence>
<evidence type="ECO:0000256" key="3">
    <source>
        <dbReference type="ARBA" id="ARBA00004609"/>
    </source>
</evidence>
<evidence type="ECO:0000256" key="20">
    <source>
        <dbReference type="ARBA" id="ARBA00024056"/>
    </source>
</evidence>
<evidence type="ECO:0000256" key="10">
    <source>
        <dbReference type="ARBA" id="ARBA00022729"/>
    </source>
</evidence>
<evidence type="ECO:0000256" key="1">
    <source>
        <dbReference type="ARBA" id="ARBA00001941"/>
    </source>
</evidence>
<dbReference type="AlphaFoldDB" id="A0A1M2VGK4"/>
<keyword evidence="26" id="KW-1185">Reference proteome</keyword>
<dbReference type="Proteomes" id="UP000184267">
    <property type="component" value="Unassembled WGS sequence"/>
</dbReference>
<evidence type="ECO:0000313" key="25">
    <source>
        <dbReference type="EMBL" id="OJT06721.1"/>
    </source>
</evidence>
<dbReference type="PROSITE" id="PS51677">
    <property type="entry name" value="NODB"/>
    <property type="match status" value="1"/>
</dbReference>
<evidence type="ECO:0000256" key="6">
    <source>
        <dbReference type="ARBA" id="ARBA00022512"/>
    </source>
</evidence>
<comment type="cofactor">
    <cofactor evidence="1">
        <name>Co(2+)</name>
        <dbReference type="ChEBI" id="CHEBI:48828"/>
    </cofactor>
</comment>
<evidence type="ECO:0000256" key="23">
    <source>
        <dbReference type="SAM" id="SignalP"/>
    </source>
</evidence>
<keyword evidence="14" id="KW-0325">Glycoprotein</keyword>
<dbReference type="STRING" id="154538.A0A1M2VGK4"/>
<keyword evidence="18" id="KW-0961">Cell wall biogenesis/degradation</keyword>
<evidence type="ECO:0000256" key="16">
    <source>
        <dbReference type="ARBA" id="ARBA00023285"/>
    </source>
</evidence>
<evidence type="ECO:0000256" key="5">
    <source>
        <dbReference type="ARBA" id="ARBA00022475"/>
    </source>
</evidence>
<dbReference type="FunFam" id="3.20.20.370:FF:000004">
    <property type="entry name" value="Related to Chitin deacetylase"/>
    <property type="match status" value="1"/>
</dbReference>
<gene>
    <name evidence="25" type="ORF">TRAPUB_2429</name>
</gene>
<evidence type="ECO:0000256" key="22">
    <source>
        <dbReference type="SAM" id="MobiDB-lite"/>
    </source>
</evidence>
<evidence type="ECO:0000256" key="14">
    <source>
        <dbReference type="ARBA" id="ARBA00023180"/>
    </source>
</evidence>
<dbReference type="EC" id="3.5.1.41" evidence="20"/>
<dbReference type="PANTHER" id="PTHR10587">
    <property type="entry name" value="GLYCOSYL TRANSFERASE-RELATED"/>
    <property type="match status" value="1"/>
</dbReference>
<evidence type="ECO:0000256" key="13">
    <source>
        <dbReference type="ARBA" id="ARBA00023136"/>
    </source>
</evidence>
<evidence type="ECO:0000313" key="26">
    <source>
        <dbReference type="Proteomes" id="UP000184267"/>
    </source>
</evidence>
<accession>A0A1M2VGK4</accession>
<evidence type="ECO:0000256" key="15">
    <source>
        <dbReference type="ARBA" id="ARBA00023277"/>
    </source>
</evidence>
<comment type="similarity">
    <text evidence="4">Belongs to the polysaccharide deacetylase family.</text>
</comment>
<dbReference type="GO" id="GO:0046872">
    <property type="term" value="F:metal ion binding"/>
    <property type="evidence" value="ECO:0007669"/>
    <property type="project" value="UniProtKB-KW"/>
</dbReference>
<keyword evidence="7" id="KW-0964">Secreted</keyword>
<evidence type="ECO:0000256" key="4">
    <source>
        <dbReference type="ARBA" id="ARBA00010973"/>
    </source>
</evidence>
<dbReference type="GO" id="GO:0004099">
    <property type="term" value="F:chitin deacetylase activity"/>
    <property type="evidence" value="ECO:0007669"/>
    <property type="project" value="UniProtKB-EC"/>
</dbReference>
<comment type="subcellular location">
    <subcellularLocation>
        <location evidence="3">Cell membrane</location>
        <topology evidence="3">Lipid-anchor</topology>
        <topology evidence="3">GPI-anchor</topology>
    </subcellularLocation>
    <subcellularLocation>
        <location evidence="2">Secreted</location>
        <location evidence="2">Cell wall</location>
    </subcellularLocation>
</comment>
<dbReference type="GO" id="GO:0071555">
    <property type="term" value="P:cell wall organization"/>
    <property type="evidence" value="ECO:0007669"/>
    <property type="project" value="UniProtKB-KW"/>
</dbReference>
<organism evidence="25 26">
    <name type="scientific">Trametes pubescens</name>
    <name type="common">White-rot fungus</name>
    <dbReference type="NCBI Taxonomy" id="154538"/>
    <lineage>
        <taxon>Eukaryota</taxon>
        <taxon>Fungi</taxon>
        <taxon>Dikarya</taxon>
        <taxon>Basidiomycota</taxon>
        <taxon>Agaricomycotina</taxon>
        <taxon>Agaricomycetes</taxon>
        <taxon>Polyporales</taxon>
        <taxon>Polyporaceae</taxon>
        <taxon>Trametes</taxon>
    </lineage>
</organism>
<protein>
    <recommendedName>
        <fullName evidence="20">chitin deacetylase</fullName>
        <ecNumber evidence="20">3.5.1.41</ecNumber>
    </recommendedName>
</protein>
<evidence type="ECO:0000256" key="21">
    <source>
        <dbReference type="ARBA" id="ARBA00048494"/>
    </source>
</evidence>
<keyword evidence="17" id="KW-0449">Lipoprotein</keyword>
<dbReference type="PANTHER" id="PTHR10587:SF133">
    <property type="entry name" value="CHITIN DEACETYLASE 1-RELATED"/>
    <property type="match status" value="1"/>
</dbReference>
<dbReference type="GO" id="GO:0000272">
    <property type="term" value="P:polysaccharide catabolic process"/>
    <property type="evidence" value="ECO:0007669"/>
    <property type="project" value="UniProtKB-KW"/>
</dbReference>
<keyword evidence="10 23" id="KW-0732">Signal</keyword>
<keyword evidence="19" id="KW-0624">Polysaccharide degradation</keyword>
<comment type="caution">
    <text evidence="25">The sequence shown here is derived from an EMBL/GenBank/DDBJ whole genome shotgun (WGS) entry which is preliminary data.</text>
</comment>
<keyword evidence="8" id="KW-0336">GPI-anchor</keyword>
<feature type="region of interest" description="Disordered" evidence="22">
    <location>
        <begin position="447"/>
        <end position="468"/>
    </location>
</feature>
<keyword evidence="9" id="KW-0479">Metal-binding</keyword>
<comment type="catalytic activity">
    <reaction evidence="21">
        <text>[(1-&gt;4)-N-acetyl-beta-D-glucosaminyl](n) + n H2O = chitosan + n acetate</text>
        <dbReference type="Rhea" id="RHEA:10464"/>
        <dbReference type="Rhea" id="RHEA-COMP:9593"/>
        <dbReference type="Rhea" id="RHEA-COMP:9597"/>
        <dbReference type="ChEBI" id="CHEBI:15377"/>
        <dbReference type="ChEBI" id="CHEBI:17029"/>
        <dbReference type="ChEBI" id="CHEBI:30089"/>
        <dbReference type="ChEBI" id="CHEBI:57704"/>
        <dbReference type="EC" id="3.5.1.41"/>
    </reaction>
    <physiologicalReaction direction="left-to-right" evidence="21">
        <dbReference type="Rhea" id="RHEA:10465"/>
    </physiologicalReaction>
</comment>
<evidence type="ECO:0000259" key="24">
    <source>
        <dbReference type="PROSITE" id="PS51677"/>
    </source>
</evidence>
<dbReference type="GO" id="GO:0009272">
    <property type="term" value="P:fungal-type cell wall biogenesis"/>
    <property type="evidence" value="ECO:0007669"/>
    <property type="project" value="UniProtKB-ARBA"/>
</dbReference>
<dbReference type="InterPro" id="IPR002509">
    <property type="entry name" value="NODB_dom"/>
</dbReference>
<keyword evidence="11" id="KW-0378">Hydrolase</keyword>
<dbReference type="EMBL" id="MNAD01001269">
    <property type="protein sequence ID" value="OJT06721.1"/>
    <property type="molecule type" value="Genomic_DNA"/>
</dbReference>
<feature type="domain" description="NodB homology" evidence="24">
    <location>
        <begin position="222"/>
        <end position="423"/>
    </location>
</feature>
<evidence type="ECO:0000256" key="8">
    <source>
        <dbReference type="ARBA" id="ARBA00022622"/>
    </source>
</evidence>
<evidence type="ECO:0000256" key="7">
    <source>
        <dbReference type="ARBA" id="ARBA00022525"/>
    </source>
</evidence>
<keyword evidence="5" id="KW-1003">Cell membrane</keyword>
<keyword evidence="6" id="KW-0134">Cell wall</keyword>
<evidence type="ECO:0000256" key="9">
    <source>
        <dbReference type="ARBA" id="ARBA00022723"/>
    </source>
</evidence>
<dbReference type="GO" id="GO:0005886">
    <property type="term" value="C:plasma membrane"/>
    <property type="evidence" value="ECO:0007669"/>
    <property type="project" value="UniProtKB-SubCell"/>
</dbReference>
<dbReference type="SUPFAM" id="SSF88713">
    <property type="entry name" value="Glycoside hydrolase/deacetylase"/>
    <property type="match status" value="1"/>
</dbReference>
<evidence type="ECO:0000256" key="12">
    <source>
        <dbReference type="ARBA" id="ARBA00023024"/>
    </source>
</evidence>
<keyword evidence="16" id="KW-0170">Cobalt</keyword>
<keyword evidence="15" id="KW-0119">Carbohydrate metabolism</keyword>
<evidence type="ECO:0000256" key="19">
    <source>
        <dbReference type="ARBA" id="ARBA00023326"/>
    </source>
</evidence>
<keyword evidence="13" id="KW-0472">Membrane</keyword>
<sequence length="492" mass="50423">MIALPALSALLAATLSLELVGVNAHGPHAHAHVAHKRQLAAASSGSASVAAPTTSATSALAATSAAATVSTAASAGTTSAAPASGPATTAAAGSAIGTGSYSVPPLESISVGMPSGAIPTLTTTYTPGASPTYLSGAPPLPTKFAFSSADWPELDKIPPTDTDQVKQWMKELDGHDIPDITPTQDGSCAGDAAAAAQAQERGWWTCGGYTSGNDIVSCPDKMTWGVSFDDGPAPYSSQRRKKLLQYLDDKDISATFFVVGSRVISYPDILIAEYMAGHEIAVHTWSHHPLTAMTNEQIVAELGWTRHAIQTVLGVTPTFMRAPFGDIDNRVRAISNAMGMRPIIWTTGPGGPFDTNDWHVPAGSVTAQEQYSIFQGLLGNATLMDTGFIVLEHDLFEITVDLAVGYTLDAALNHKPAFNLESIGQCLSLNAGDLYAETATTNVSTVNVTSSGTNSSSAAATGGSGSSGAAPRTAVSVSALVGVGAVLLASLL</sequence>
<dbReference type="Gene3D" id="3.20.20.370">
    <property type="entry name" value="Glycoside hydrolase/deacetylase"/>
    <property type="match status" value="1"/>
</dbReference>
<dbReference type="OMA" id="GPFDTND"/>
<reference evidence="25 26" key="1">
    <citation type="submission" date="2016-10" db="EMBL/GenBank/DDBJ databases">
        <title>Genome sequence of the basidiomycete white-rot fungus Trametes pubescens.</title>
        <authorList>
            <person name="Makela M.R."/>
            <person name="Granchi Z."/>
            <person name="Peng M."/>
            <person name="De Vries R.P."/>
            <person name="Grigoriev I."/>
            <person name="Riley R."/>
            <person name="Hilden K."/>
        </authorList>
    </citation>
    <scope>NUCLEOTIDE SEQUENCE [LARGE SCALE GENOMIC DNA]</scope>
    <source>
        <strain evidence="25 26">FBCC735</strain>
    </source>
</reference>
<feature type="signal peptide" evidence="23">
    <location>
        <begin position="1"/>
        <end position="24"/>
    </location>
</feature>
<dbReference type="GO" id="GO:0006032">
    <property type="term" value="P:chitin catabolic process"/>
    <property type="evidence" value="ECO:0007669"/>
    <property type="project" value="UniProtKB-KW"/>
</dbReference>
<dbReference type="OrthoDB" id="407355at2759"/>